<organism evidence="1 2">
    <name type="scientific">Pelosinus baikalensis</name>
    <dbReference type="NCBI Taxonomy" id="2892015"/>
    <lineage>
        <taxon>Bacteria</taxon>
        <taxon>Bacillati</taxon>
        <taxon>Bacillota</taxon>
        <taxon>Negativicutes</taxon>
        <taxon>Selenomonadales</taxon>
        <taxon>Sporomusaceae</taxon>
        <taxon>Pelosinus</taxon>
    </lineage>
</organism>
<dbReference type="EMBL" id="JAJHJB010000001">
    <property type="protein sequence ID" value="MCC5464009.1"/>
    <property type="molecule type" value="Genomic_DNA"/>
</dbReference>
<sequence>MSLKAKITISILGGRMTKYIVRKLVWKIYSRSMGIEIGNLKTLKEFDLNNAIVKNKLIERYGDNIPLNEIVISPGDMFESDLLETVYSKEW</sequence>
<accession>A0ABS8HN89</accession>
<reference evidence="1" key="1">
    <citation type="submission" date="2021-11" db="EMBL/GenBank/DDBJ databases">
        <title>Description of a new species Pelosinus isolated from the bottom sediments of Lake Baikal.</title>
        <authorList>
            <person name="Zakharyuk A."/>
        </authorList>
    </citation>
    <scope>NUCLEOTIDE SEQUENCE</scope>
    <source>
        <strain evidence="1">Bkl1</strain>
    </source>
</reference>
<protein>
    <submittedName>
        <fullName evidence="1">Uncharacterized protein</fullName>
    </submittedName>
</protein>
<name>A0ABS8HN89_9FIRM</name>
<gene>
    <name evidence="1" type="ORF">LMF89_01375</name>
</gene>
<evidence type="ECO:0000313" key="1">
    <source>
        <dbReference type="EMBL" id="MCC5464009.1"/>
    </source>
</evidence>
<keyword evidence="2" id="KW-1185">Reference proteome</keyword>
<proteinExistence type="predicted"/>
<dbReference type="Gene3D" id="3.90.1720.10">
    <property type="entry name" value="endopeptidase domain like (from Nostoc punctiforme)"/>
    <property type="match status" value="1"/>
</dbReference>
<comment type="caution">
    <text evidence="1">The sequence shown here is derived from an EMBL/GenBank/DDBJ whole genome shotgun (WGS) entry which is preliminary data.</text>
</comment>
<evidence type="ECO:0000313" key="2">
    <source>
        <dbReference type="Proteomes" id="UP001165492"/>
    </source>
</evidence>
<dbReference type="SUPFAM" id="SSF54001">
    <property type="entry name" value="Cysteine proteinases"/>
    <property type="match status" value="1"/>
</dbReference>
<dbReference type="InterPro" id="IPR038765">
    <property type="entry name" value="Papain-like_cys_pep_sf"/>
</dbReference>
<dbReference type="RefSeq" id="WP_229533531.1">
    <property type="nucleotide sequence ID" value="NZ_JAJHJB010000001.1"/>
</dbReference>
<dbReference type="Proteomes" id="UP001165492">
    <property type="component" value="Unassembled WGS sequence"/>
</dbReference>